<dbReference type="GO" id="GO:0046983">
    <property type="term" value="F:protein dimerization activity"/>
    <property type="evidence" value="ECO:0007669"/>
    <property type="project" value="InterPro"/>
</dbReference>
<evidence type="ECO:0000256" key="6">
    <source>
        <dbReference type="ARBA" id="ARBA00022777"/>
    </source>
</evidence>
<dbReference type="InterPro" id="IPR003594">
    <property type="entry name" value="HATPase_dom"/>
</dbReference>
<dbReference type="PANTHER" id="PTHR24421:SF10">
    <property type="entry name" value="NITRATE_NITRITE SENSOR PROTEIN NARQ"/>
    <property type="match status" value="1"/>
</dbReference>
<evidence type="ECO:0000256" key="9">
    <source>
        <dbReference type="SAM" id="Phobius"/>
    </source>
</evidence>
<keyword evidence="9" id="KW-0472">Membrane</keyword>
<feature type="transmembrane region" description="Helical" evidence="9">
    <location>
        <begin position="759"/>
        <end position="777"/>
    </location>
</feature>
<evidence type="ECO:0000256" key="7">
    <source>
        <dbReference type="ARBA" id="ARBA00022840"/>
    </source>
</evidence>
<keyword evidence="13" id="KW-1185">Reference proteome</keyword>
<feature type="domain" description="Histidine kinase/HSP90-like ATPase" evidence="10">
    <location>
        <begin position="897"/>
        <end position="985"/>
    </location>
</feature>
<accession>A0A6G6GM01</accession>
<evidence type="ECO:0000313" key="12">
    <source>
        <dbReference type="EMBL" id="QIE59582.1"/>
    </source>
</evidence>
<gene>
    <name evidence="12" type="ORF">G5B37_08405</name>
</gene>
<dbReference type="AlphaFoldDB" id="A0A6G6GM01"/>
<keyword evidence="3" id="KW-0597">Phosphoprotein</keyword>
<dbReference type="EC" id="2.7.13.3" evidence="2"/>
<dbReference type="GO" id="GO:0016020">
    <property type="term" value="C:membrane"/>
    <property type="evidence" value="ECO:0007669"/>
    <property type="project" value="InterPro"/>
</dbReference>
<name>A0A6G6GM01_9FLAO</name>
<keyword evidence="8" id="KW-0902">Two-component regulatory system</keyword>
<keyword evidence="6 12" id="KW-0418">Kinase</keyword>
<dbReference type="SUPFAM" id="SSF55874">
    <property type="entry name" value="ATPase domain of HSP90 chaperone/DNA topoisomerase II/histidine kinase"/>
    <property type="match status" value="1"/>
</dbReference>
<evidence type="ECO:0000259" key="11">
    <source>
        <dbReference type="Pfam" id="PF07730"/>
    </source>
</evidence>
<dbReference type="EMBL" id="CP049057">
    <property type="protein sequence ID" value="QIE59582.1"/>
    <property type="molecule type" value="Genomic_DNA"/>
</dbReference>
<keyword evidence="4" id="KW-0808">Transferase</keyword>
<evidence type="ECO:0000256" key="5">
    <source>
        <dbReference type="ARBA" id="ARBA00022741"/>
    </source>
</evidence>
<evidence type="ECO:0000256" key="4">
    <source>
        <dbReference type="ARBA" id="ARBA00022679"/>
    </source>
</evidence>
<dbReference type="InterPro" id="IPR015943">
    <property type="entry name" value="WD40/YVTN_repeat-like_dom_sf"/>
</dbReference>
<proteinExistence type="predicted"/>
<organism evidence="12 13">
    <name type="scientific">Rasiella rasia</name>
    <dbReference type="NCBI Taxonomy" id="2744027"/>
    <lineage>
        <taxon>Bacteria</taxon>
        <taxon>Pseudomonadati</taxon>
        <taxon>Bacteroidota</taxon>
        <taxon>Flavobacteriia</taxon>
        <taxon>Flavobacteriales</taxon>
        <taxon>Flavobacteriaceae</taxon>
        <taxon>Rasiella</taxon>
    </lineage>
</organism>
<evidence type="ECO:0000313" key="13">
    <source>
        <dbReference type="Proteomes" id="UP000505306"/>
    </source>
</evidence>
<dbReference type="Pfam" id="PF07730">
    <property type="entry name" value="HisKA_3"/>
    <property type="match status" value="1"/>
</dbReference>
<dbReference type="Gene3D" id="3.30.565.10">
    <property type="entry name" value="Histidine kinase-like ATPase, C-terminal domain"/>
    <property type="match status" value="1"/>
</dbReference>
<evidence type="ECO:0000256" key="1">
    <source>
        <dbReference type="ARBA" id="ARBA00000085"/>
    </source>
</evidence>
<dbReference type="KEGG" id="mgel:G5B37_08405"/>
<dbReference type="RefSeq" id="WP_164679596.1">
    <property type="nucleotide sequence ID" value="NZ_CP049057.1"/>
</dbReference>
<protein>
    <recommendedName>
        <fullName evidence="2">histidine kinase</fullName>
        <ecNumber evidence="2">2.7.13.3</ecNumber>
    </recommendedName>
</protein>
<feature type="domain" description="Signal transduction histidine kinase subgroup 3 dimerisation and phosphoacceptor" evidence="11">
    <location>
        <begin position="801"/>
        <end position="825"/>
    </location>
</feature>
<keyword evidence="5" id="KW-0547">Nucleotide-binding</keyword>
<dbReference type="PANTHER" id="PTHR24421">
    <property type="entry name" value="NITRATE/NITRITE SENSOR PROTEIN NARX-RELATED"/>
    <property type="match status" value="1"/>
</dbReference>
<evidence type="ECO:0000256" key="3">
    <source>
        <dbReference type="ARBA" id="ARBA00022553"/>
    </source>
</evidence>
<dbReference type="GO" id="GO:0000155">
    <property type="term" value="F:phosphorelay sensor kinase activity"/>
    <property type="evidence" value="ECO:0007669"/>
    <property type="project" value="InterPro"/>
</dbReference>
<evidence type="ECO:0000256" key="2">
    <source>
        <dbReference type="ARBA" id="ARBA00012438"/>
    </source>
</evidence>
<sequence length="986" mass="112225">MLFLLCAYTMVSQEREVLVKTFDKEDGIALDAISDVIFDTDGFLWLCGNILATREIIAGDKTIALQRFNGKTFHSIPIPEIYGVTDVLKFYMRADGNFILLTDNGLLFFNPLTTAFSKIELNADSISRIFLIEGNEYVLVQKDRDLTLLQLHTNLSTTALFSFTSSENKYHVGTSTQLVKLKDHWLISDYYFAIKLFTKSGTLVKEIRADKYKELDAVSRILRIDEILELGEKKALFFRGNTKLHYLDETLLDIRPMASPNTSMPASNLAFVKDTLGNKLLVSEYNGNLQFSKVSEENGIETWYNKKQFEGVVALHSASQNVKKDMWIGTSSGQLHHYQFQQQAIKQILPEHQFRAIHHLKEDTYLLATDQHGWHLFDTTTMSTKKLVFVGAKNNGFPNSSRNFVKDGDLLWANARSGIISANLSDKTTTYYRHHPLTSLEQINDSIILAGTKNYQLLSFNMRAKQFEEILKTDTLHMHDLAYDKHRQLLAVATSQGLLIYNTHTKKHTFYNGRNQLADSYLLMVDYHPDYGFLLGSRSGSIVAFHEETKTFKNLYQDALGAGIATIIPRGNVWWINTFNGYVRWDTKENTATRFSTKDGFSNNEANRYSALDLGDKLLIGSIAGLNYFDPKSIVPEANISELKLLKVRSYDKKERRIIDVLDQSLFTNSPSITLPAEFKELQIEYALTHNVENKPHSFQYRLNNEAWTNIGQEQQIRFPNMAVGNYLLEIEALDFSGKKLGETLRLNIDSKDFFYRTWWFYLLLSSGAILLLLYYLKQSKSKQRMQEQFSIDLLLSQEKERNHIAKELHDSVGQQLTLIKKKTQQKGDQDLTALTNNVLEEVRGISRGLYPANLKLLGLTESIEQLVYDLDEQTDTFFSVTVAPIDSFFNETETLNIFRFVQECLANCLKHSNATAAEVEVGERLNDIVIVVSDNGRGFNMADAALQNSLGLKTLAERIKIVKGTLEINSNLGDGTTFTAIIPKK</sequence>
<keyword evidence="9" id="KW-0812">Transmembrane</keyword>
<dbReference type="InterPro" id="IPR013783">
    <property type="entry name" value="Ig-like_fold"/>
</dbReference>
<dbReference type="SUPFAM" id="SSF101898">
    <property type="entry name" value="NHL repeat"/>
    <property type="match status" value="1"/>
</dbReference>
<dbReference type="InterPro" id="IPR050482">
    <property type="entry name" value="Sensor_HK_TwoCompSys"/>
</dbReference>
<dbReference type="Gene3D" id="2.130.10.10">
    <property type="entry name" value="YVTN repeat-like/Quinoprotein amine dehydrogenase"/>
    <property type="match status" value="3"/>
</dbReference>
<keyword evidence="9" id="KW-1133">Transmembrane helix</keyword>
<dbReference type="CDD" id="cd16917">
    <property type="entry name" value="HATPase_UhpB-NarQ-NarX-like"/>
    <property type="match status" value="1"/>
</dbReference>
<evidence type="ECO:0000256" key="8">
    <source>
        <dbReference type="ARBA" id="ARBA00023012"/>
    </source>
</evidence>
<reference evidence="12 13" key="1">
    <citation type="submission" date="2020-02" db="EMBL/GenBank/DDBJ databases">
        <title>Complete genome sequence of Flavobacteriaceae bacterium.</title>
        <authorList>
            <person name="Kim S.-J."/>
            <person name="Kim Y.-S."/>
            <person name="Kim K.-H."/>
        </authorList>
    </citation>
    <scope>NUCLEOTIDE SEQUENCE [LARGE SCALE GENOMIC DNA]</scope>
    <source>
        <strain evidence="12 13">RR4-40</strain>
    </source>
</reference>
<dbReference type="Proteomes" id="UP000505306">
    <property type="component" value="Chromosome"/>
</dbReference>
<dbReference type="Gene3D" id="1.20.5.1930">
    <property type="match status" value="1"/>
</dbReference>
<dbReference type="Gene3D" id="2.60.40.10">
    <property type="entry name" value="Immunoglobulins"/>
    <property type="match status" value="1"/>
</dbReference>
<comment type="catalytic activity">
    <reaction evidence="1">
        <text>ATP + protein L-histidine = ADP + protein N-phospho-L-histidine.</text>
        <dbReference type="EC" id="2.7.13.3"/>
    </reaction>
</comment>
<dbReference type="InterPro" id="IPR011712">
    <property type="entry name" value="Sig_transdc_His_kin_sub3_dim/P"/>
</dbReference>
<dbReference type="GO" id="GO:0005524">
    <property type="term" value="F:ATP binding"/>
    <property type="evidence" value="ECO:0007669"/>
    <property type="project" value="UniProtKB-KW"/>
</dbReference>
<dbReference type="Pfam" id="PF02518">
    <property type="entry name" value="HATPase_c"/>
    <property type="match status" value="1"/>
</dbReference>
<keyword evidence="7" id="KW-0067">ATP-binding</keyword>
<dbReference type="InterPro" id="IPR036890">
    <property type="entry name" value="HATPase_C_sf"/>
</dbReference>
<evidence type="ECO:0000259" key="10">
    <source>
        <dbReference type="Pfam" id="PF02518"/>
    </source>
</evidence>